<accession>A0ABP8N253</accession>
<gene>
    <name evidence="1" type="ORF">GCM10023189_31600</name>
</gene>
<evidence type="ECO:0000313" key="1">
    <source>
        <dbReference type="EMBL" id="GAA4458793.1"/>
    </source>
</evidence>
<proteinExistence type="predicted"/>
<comment type="caution">
    <text evidence="1">The sequence shown here is derived from an EMBL/GenBank/DDBJ whole genome shotgun (WGS) entry which is preliminary data.</text>
</comment>
<keyword evidence="2" id="KW-1185">Reference proteome</keyword>
<dbReference type="Proteomes" id="UP001501175">
    <property type="component" value="Unassembled WGS sequence"/>
</dbReference>
<sequence>MSCGGGYFSSHTIPAWLLEDDASYTDWGSCRLLITRKTYSMGSHTTLCLEVEEFSEELEAKT</sequence>
<organism evidence="1 2">
    <name type="scientific">Nibrella saemangeumensis</name>
    <dbReference type="NCBI Taxonomy" id="1084526"/>
    <lineage>
        <taxon>Bacteria</taxon>
        <taxon>Pseudomonadati</taxon>
        <taxon>Bacteroidota</taxon>
        <taxon>Cytophagia</taxon>
        <taxon>Cytophagales</taxon>
        <taxon>Spirosomataceae</taxon>
        <taxon>Nibrella</taxon>
    </lineage>
</organism>
<dbReference type="EMBL" id="BAABHD010000030">
    <property type="protein sequence ID" value="GAA4458793.1"/>
    <property type="molecule type" value="Genomic_DNA"/>
</dbReference>
<protein>
    <submittedName>
        <fullName evidence="1">Uncharacterized protein</fullName>
    </submittedName>
</protein>
<evidence type="ECO:0000313" key="2">
    <source>
        <dbReference type="Proteomes" id="UP001501175"/>
    </source>
</evidence>
<reference evidence="2" key="1">
    <citation type="journal article" date="2019" name="Int. J. Syst. Evol. Microbiol.">
        <title>The Global Catalogue of Microorganisms (GCM) 10K type strain sequencing project: providing services to taxonomists for standard genome sequencing and annotation.</title>
        <authorList>
            <consortium name="The Broad Institute Genomics Platform"/>
            <consortium name="The Broad Institute Genome Sequencing Center for Infectious Disease"/>
            <person name="Wu L."/>
            <person name="Ma J."/>
        </authorList>
    </citation>
    <scope>NUCLEOTIDE SEQUENCE [LARGE SCALE GENOMIC DNA]</scope>
    <source>
        <strain evidence="2">JCM 17927</strain>
    </source>
</reference>
<name>A0ABP8N253_9BACT</name>